<evidence type="ECO:0000313" key="3">
    <source>
        <dbReference type="Proteomes" id="UP000287651"/>
    </source>
</evidence>
<accession>A0A426ZWN0</accession>
<comment type="caution">
    <text evidence="2">The sequence shown here is derived from an EMBL/GenBank/DDBJ whole genome shotgun (WGS) entry which is preliminary data.</text>
</comment>
<dbReference type="EMBL" id="AMZH03004721">
    <property type="protein sequence ID" value="RRT68362.1"/>
    <property type="molecule type" value="Genomic_DNA"/>
</dbReference>
<organism evidence="2 3">
    <name type="scientific">Ensete ventricosum</name>
    <name type="common">Abyssinian banana</name>
    <name type="synonym">Musa ensete</name>
    <dbReference type="NCBI Taxonomy" id="4639"/>
    <lineage>
        <taxon>Eukaryota</taxon>
        <taxon>Viridiplantae</taxon>
        <taxon>Streptophyta</taxon>
        <taxon>Embryophyta</taxon>
        <taxon>Tracheophyta</taxon>
        <taxon>Spermatophyta</taxon>
        <taxon>Magnoliopsida</taxon>
        <taxon>Liliopsida</taxon>
        <taxon>Zingiberales</taxon>
        <taxon>Musaceae</taxon>
        <taxon>Ensete</taxon>
    </lineage>
</organism>
<dbReference type="AlphaFoldDB" id="A0A426ZWN0"/>
<sequence length="90" mass="9752">MASVCRSKPSRRGSDFAPPNDRGLPQRVADLTFIDGTQLVVLYGGIPRGVPWVGHCTDPRLVQGLLSLMSGASWVLLDCPKQILGEWGSF</sequence>
<gene>
    <name evidence="2" type="ORF">B296_00007519</name>
</gene>
<proteinExistence type="predicted"/>
<name>A0A426ZWN0_ENSVE</name>
<evidence type="ECO:0000313" key="2">
    <source>
        <dbReference type="EMBL" id="RRT68362.1"/>
    </source>
</evidence>
<protein>
    <submittedName>
        <fullName evidence="2">Uncharacterized protein</fullName>
    </submittedName>
</protein>
<dbReference type="Proteomes" id="UP000287651">
    <property type="component" value="Unassembled WGS sequence"/>
</dbReference>
<reference evidence="2 3" key="1">
    <citation type="journal article" date="2014" name="Agronomy (Basel)">
        <title>A Draft Genome Sequence for Ensete ventricosum, the Drought-Tolerant Tree Against Hunger.</title>
        <authorList>
            <person name="Harrison J."/>
            <person name="Moore K.A."/>
            <person name="Paszkiewicz K."/>
            <person name="Jones T."/>
            <person name="Grant M."/>
            <person name="Ambacheew D."/>
            <person name="Muzemil S."/>
            <person name="Studholme D.J."/>
        </authorList>
    </citation>
    <scope>NUCLEOTIDE SEQUENCE [LARGE SCALE GENOMIC DNA]</scope>
</reference>
<evidence type="ECO:0000256" key="1">
    <source>
        <dbReference type="SAM" id="MobiDB-lite"/>
    </source>
</evidence>
<feature type="region of interest" description="Disordered" evidence="1">
    <location>
        <begin position="1"/>
        <end position="23"/>
    </location>
</feature>